<evidence type="ECO:0000259" key="2">
    <source>
        <dbReference type="Pfam" id="PF24964"/>
    </source>
</evidence>
<dbReference type="PANTHER" id="PTHR47169">
    <property type="entry name" value="OS01G0541250 PROTEIN"/>
    <property type="match status" value="1"/>
</dbReference>
<reference evidence="3" key="2">
    <citation type="submission" date="2008-12" db="EMBL/GenBank/DDBJ databases">
        <title>Improved gene annotation of the rice (Oryza sativa) genomes.</title>
        <authorList>
            <person name="Wang J."/>
            <person name="Li R."/>
            <person name="Fan W."/>
            <person name="Huang Q."/>
            <person name="Zhang J."/>
            <person name="Zhou Y."/>
            <person name="Hu Y."/>
            <person name="Zi S."/>
            <person name="Li J."/>
            <person name="Ni P."/>
            <person name="Zheng H."/>
            <person name="Zhang Y."/>
            <person name="Zhao M."/>
            <person name="Hao Q."/>
            <person name="McDermott J."/>
            <person name="Samudrala R."/>
            <person name="Kristiansen K."/>
            <person name="Wong G.K.-S."/>
        </authorList>
    </citation>
    <scope>NUCLEOTIDE SEQUENCE</scope>
</reference>
<sequence>MALDLNKPIDEADEQALPDVNDEIAEVEIHLGQEEDQLGGDVQGGDNHVLPFDLNIDAPGPQVLPFDLNIDAPGHQGEMNLDNGDAMDQVLQLYGGHIHNAFPFDINSDAFEEHLQMQAALVGKTTNRILRKKATTEVAEMFNVKRARVQDIWRRAKQCRAQGIPIDVSSRKKKNSGRKKNEINLSDIANVPLQLRGTLRSFASAAGVPKSTLHRMLKEGILRRHSNTLKPLLKEENKRSRLRWCLSMLDWHTLPNEPKFVDMRNIVHIDENWFNTTKKTRNFYMVHWEDDPYRPVQNKNSIDKVMFLAAVARPRYNEEGICTFDGKIGLWPFTKKEPAQRASQNRPRGTLVTKTIKVD</sequence>
<name>B9GCA3_ORYSJ</name>
<dbReference type="InterPro" id="IPR056671">
    <property type="entry name" value="DUF7769"/>
</dbReference>
<reference evidence="3" key="1">
    <citation type="journal article" date="2005" name="PLoS Biol.">
        <title>The genomes of Oryza sativa: a history of duplications.</title>
        <authorList>
            <person name="Yu J."/>
            <person name="Wang J."/>
            <person name="Lin W."/>
            <person name="Li S."/>
            <person name="Li H."/>
            <person name="Zhou J."/>
            <person name="Ni P."/>
            <person name="Dong W."/>
            <person name="Hu S."/>
            <person name="Zeng C."/>
            <person name="Zhang J."/>
            <person name="Zhang Y."/>
            <person name="Li R."/>
            <person name="Xu Z."/>
            <person name="Li S."/>
            <person name="Li X."/>
            <person name="Zheng H."/>
            <person name="Cong L."/>
            <person name="Lin L."/>
            <person name="Yin J."/>
            <person name="Geng J."/>
            <person name="Li G."/>
            <person name="Shi J."/>
            <person name="Liu J."/>
            <person name="Lv H."/>
            <person name="Li J."/>
            <person name="Wang J."/>
            <person name="Deng Y."/>
            <person name="Ran L."/>
            <person name="Shi X."/>
            <person name="Wang X."/>
            <person name="Wu Q."/>
            <person name="Li C."/>
            <person name="Ren X."/>
            <person name="Wang J."/>
            <person name="Wang X."/>
            <person name="Li D."/>
            <person name="Liu D."/>
            <person name="Zhang X."/>
            <person name="Ji Z."/>
            <person name="Zhao W."/>
            <person name="Sun Y."/>
            <person name="Zhang Z."/>
            <person name="Bao J."/>
            <person name="Han Y."/>
            <person name="Dong L."/>
            <person name="Ji J."/>
            <person name="Chen P."/>
            <person name="Wu S."/>
            <person name="Liu J."/>
            <person name="Xiao Y."/>
            <person name="Bu D."/>
            <person name="Tan J."/>
            <person name="Yang L."/>
            <person name="Ye C."/>
            <person name="Zhang J."/>
            <person name="Xu J."/>
            <person name="Zhou Y."/>
            <person name="Yu Y."/>
            <person name="Zhang B."/>
            <person name="Zhuang S."/>
            <person name="Wei H."/>
            <person name="Liu B."/>
            <person name="Lei M."/>
            <person name="Yu H."/>
            <person name="Li Y."/>
            <person name="Xu H."/>
            <person name="Wei S."/>
            <person name="He X."/>
            <person name="Fang L."/>
            <person name="Zhang Z."/>
            <person name="Zhang Y."/>
            <person name="Huang X."/>
            <person name="Su Z."/>
            <person name="Tong W."/>
            <person name="Li J."/>
            <person name="Tong Z."/>
            <person name="Li S."/>
            <person name="Ye J."/>
            <person name="Wang L."/>
            <person name="Fang L."/>
            <person name="Lei T."/>
            <person name="Chen C."/>
            <person name="Chen H."/>
            <person name="Xu Z."/>
            <person name="Li H."/>
            <person name="Huang H."/>
            <person name="Zhang F."/>
            <person name="Xu H."/>
            <person name="Li N."/>
            <person name="Zhao C."/>
            <person name="Li S."/>
            <person name="Dong L."/>
            <person name="Huang Y."/>
            <person name="Li L."/>
            <person name="Xi Y."/>
            <person name="Qi Q."/>
            <person name="Li W."/>
            <person name="Zhang B."/>
            <person name="Hu W."/>
            <person name="Zhang Y."/>
            <person name="Tian X."/>
            <person name="Jiao Y."/>
            <person name="Liang X."/>
            <person name="Jin J."/>
            <person name="Gao L."/>
            <person name="Zheng W."/>
            <person name="Hao B."/>
            <person name="Liu S."/>
            <person name="Wang W."/>
            <person name="Yuan L."/>
            <person name="Cao M."/>
            <person name="McDermott J."/>
            <person name="Samudrala R."/>
            <person name="Wang J."/>
            <person name="Wong G.K."/>
            <person name="Yang H."/>
        </authorList>
    </citation>
    <scope>NUCLEOTIDE SEQUENCE [LARGE SCALE GENOMIC DNA]</scope>
</reference>
<evidence type="ECO:0000256" key="1">
    <source>
        <dbReference type="SAM" id="MobiDB-lite"/>
    </source>
</evidence>
<dbReference type="EMBL" id="CM000149">
    <property type="protein sequence ID" value="EEE52910.1"/>
    <property type="molecule type" value="Genomic_DNA"/>
</dbReference>
<dbReference type="InterPro" id="IPR036397">
    <property type="entry name" value="RNaseH_sf"/>
</dbReference>
<dbReference type="Gene3D" id="3.30.420.10">
    <property type="entry name" value="Ribonuclease H-like superfamily/Ribonuclease H"/>
    <property type="match status" value="1"/>
</dbReference>
<evidence type="ECO:0000313" key="3">
    <source>
        <dbReference type="EMBL" id="EEE52910.1"/>
    </source>
</evidence>
<feature type="region of interest" description="Disordered" evidence="1">
    <location>
        <begin position="339"/>
        <end position="359"/>
    </location>
</feature>
<organism evidence="3">
    <name type="scientific">Oryza sativa subsp. japonica</name>
    <name type="common">Rice</name>
    <dbReference type="NCBI Taxonomy" id="39947"/>
    <lineage>
        <taxon>Eukaryota</taxon>
        <taxon>Viridiplantae</taxon>
        <taxon>Streptophyta</taxon>
        <taxon>Embryophyta</taxon>
        <taxon>Tracheophyta</taxon>
        <taxon>Spermatophyta</taxon>
        <taxon>Magnoliopsida</taxon>
        <taxon>Liliopsida</taxon>
        <taxon>Poales</taxon>
        <taxon>Poaceae</taxon>
        <taxon>BOP clade</taxon>
        <taxon>Oryzoideae</taxon>
        <taxon>Oryzeae</taxon>
        <taxon>Oryzinae</taxon>
        <taxon>Oryza</taxon>
        <taxon>Oryza sativa</taxon>
    </lineage>
</organism>
<accession>B9GCA3</accession>
<dbReference type="GO" id="GO:0003676">
    <property type="term" value="F:nucleic acid binding"/>
    <property type="evidence" value="ECO:0007669"/>
    <property type="project" value="InterPro"/>
</dbReference>
<feature type="domain" description="DUF7769" evidence="2">
    <location>
        <begin position="112"/>
        <end position="163"/>
    </location>
</feature>
<proteinExistence type="predicted"/>
<dbReference type="AlphaFoldDB" id="B9GCA3"/>
<dbReference type="PANTHER" id="PTHR47169:SF2">
    <property type="entry name" value="OS01G0541250 PROTEIN"/>
    <property type="match status" value="1"/>
</dbReference>
<protein>
    <recommendedName>
        <fullName evidence="2">DUF7769 domain-containing protein</fullName>
    </recommendedName>
</protein>
<dbReference type="Proteomes" id="UP000007752">
    <property type="component" value="Chromosome 12"/>
</dbReference>
<gene>
    <name evidence="3" type="ORF">OsJ_35515</name>
</gene>
<dbReference type="Pfam" id="PF24964">
    <property type="entry name" value="DUF7769"/>
    <property type="match status" value="1"/>
</dbReference>